<keyword evidence="2" id="KW-0677">Repeat</keyword>
<dbReference type="SUPFAM" id="SSF52058">
    <property type="entry name" value="L domain-like"/>
    <property type="match status" value="1"/>
</dbReference>
<keyword evidence="1" id="KW-0433">Leucine-rich repeat</keyword>
<dbReference type="GO" id="GO:0005737">
    <property type="term" value="C:cytoplasm"/>
    <property type="evidence" value="ECO:0007669"/>
    <property type="project" value="TreeGrafter"/>
</dbReference>
<accession>A0A812KCQ2</accession>
<evidence type="ECO:0000313" key="3">
    <source>
        <dbReference type="EMBL" id="CAE7226895.1"/>
    </source>
</evidence>
<gene>
    <name evidence="3" type="primary">SHOC2</name>
    <name evidence="3" type="ORF">SNEC2469_LOCUS3260</name>
</gene>
<name>A0A812KCQ2_9DINO</name>
<keyword evidence="4" id="KW-1185">Reference proteome</keyword>
<dbReference type="Proteomes" id="UP000601435">
    <property type="component" value="Unassembled WGS sequence"/>
</dbReference>
<dbReference type="Gene3D" id="3.80.10.10">
    <property type="entry name" value="Ribonuclease Inhibitor"/>
    <property type="match status" value="1"/>
</dbReference>
<evidence type="ECO:0000313" key="4">
    <source>
        <dbReference type="Proteomes" id="UP000601435"/>
    </source>
</evidence>
<dbReference type="PANTHER" id="PTHR48051:SF1">
    <property type="entry name" value="RAS SUPPRESSOR PROTEIN 1"/>
    <property type="match status" value="1"/>
</dbReference>
<dbReference type="InterPro" id="IPR032675">
    <property type="entry name" value="LRR_dom_sf"/>
</dbReference>
<protein>
    <submittedName>
        <fullName evidence="3">SHOC2 protein</fullName>
    </submittedName>
</protein>
<organism evidence="3 4">
    <name type="scientific">Symbiodinium necroappetens</name>
    <dbReference type="NCBI Taxonomy" id="1628268"/>
    <lineage>
        <taxon>Eukaryota</taxon>
        <taxon>Sar</taxon>
        <taxon>Alveolata</taxon>
        <taxon>Dinophyceae</taxon>
        <taxon>Suessiales</taxon>
        <taxon>Symbiodiniaceae</taxon>
        <taxon>Symbiodinium</taxon>
    </lineage>
</organism>
<dbReference type="OrthoDB" id="1668230at2759"/>
<evidence type="ECO:0000256" key="2">
    <source>
        <dbReference type="ARBA" id="ARBA00022737"/>
    </source>
</evidence>
<proteinExistence type="predicted"/>
<dbReference type="InterPro" id="IPR003591">
    <property type="entry name" value="Leu-rich_rpt_typical-subtyp"/>
</dbReference>
<reference evidence="3" key="1">
    <citation type="submission" date="2021-02" db="EMBL/GenBank/DDBJ databases">
        <authorList>
            <person name="Dougan E. K."/>
            <person name="Rhodes N."/>
            <person name="Thang M."/>
            <person name="Chan C."/>
        </authorList>
    </citation>
    <scope>NUCLEOTIDE SEQUENCE</scope>
</reference>
<dbReference type="SMART" id="SM00369">
    <property type="entry name" value="LRR_TYP"/>
    <property type="match status" value="4"/>
</dbReference>
<dbReference type="PANTHER" id="PTHR48051">
    <property type="match status" value="1"/>
</dbReference>
<sequence>MPALPVSDSAVYVGDARLQLARALQVAPARLQLLGPTLLEDSLPLAVLLVDVQVWILPDLAENRLAKLAGVEKFDDLQEIVVAWPSSDLQLSSKSLKTLPERFGLVCRVFFFFVFEPAKKFENFCKMSALKQLVILQCNLPDLPPSFVELPSLEELTIAGSRLASLPQEIGQMVTLRFLHLTDNSLKNLPEGLGMLGRLRKLEADRNQLLQLPGSLLDCPDLAVLSLSKNMLKNFPTPARPSNLQVLHLEGNRMSNLQLASMPFLQEVCIDANPLRPSLPNSCGELGSLRQLEATGCLLETLPASIMAATCPQEWKKE</sequence>
<comment type="caution">
    <text evidence="3">The sequence shown here is derived from an EMBL/GenBank/DDBJ whole genome shotgun (WGS) entry which is preliminary data.</text>
</comment>
<evidence type="ECO:0000256" key="1">
    <source>
        <dbReference type="ARBA" id="ARBA00022614"/>
    </source>
</evidence>
<dbReference type="EMBL" id="CAJNJA010007620">
    <property type="protein sequence ID" value="CAE7226895.1"/>
    <property type="molecule type" value="Genomic_DNA"/>
</dbReference>
<dbReference type="AlphaFoldDB" id="A0A812KCQ2"/>
<dbReference type="InterPro" id="IPR050216">
    <property type="entry name" value="LRR_domain-containing"/>
</dbReference>